<organism evidence="2 3">
    <name type="scientific">Kineothrix sedimenti</name>
    <dbReference type="NCBI Taxonomy" id="3123317"/>
    <lineage>
        <taxon>Bacteria</taxon>
        <taxon>Bacillati</taxon>
        <taxon>Bacillota</taxon>
        <taxon>Clostridia</taxon>
        <taxon>Lachnospirales</taxon>
        <taxon>Lachnospiraceae</taxon>
        <taxon>Kineothrix</taxon>
    </lineage>
</organism>
<keyword evidence="3" id="KW-1185">Reference proteome</keyword>
<keyword evidence="1" id="KW-1133">Transmembrane helix</keyword>
<keyword evidence="1" id="KW-0812">Transmembrane</keyword>
<keyword evidence="1" id="KW-0472">Membrane</keyword>
<accession>A0ABZ3F0N1</accession>
<evidence type="ECO:0000313" key="3">
    <source>
        <dbReference type="Proteomes" id="UP001451571"/>
    </source>
</evidence>
<reference evidence="2 3" key="1">
    <citation type="submission" date="2024-02" db="EMBL/GenBank/DDBJ databases">
        <title>Bacterial strain from lacustrine sediment.</title>
        <authorList>
            <person name="Petit C."/>
            <person name="Fadhlaoui K."/>
        </authorList>
    </citation>
    <scope>NUCLEOTIDE SEQUENCE [LARGE SCALE GENOMIC DNA]</scope>
    <source>
        <strain evidence="2 3">IPX-CK</strain>
    </source>
</reference>
<protein>
    <submittedName>
        <fullName evidence="2">Uncharacterized protein</fullName>
    </submittedName>
</protein>
<gene>
    <name evidence="2" type="ORF">V6984_08000</name>
</gene>
<evidence type="ECO:0000256" key="1">
    <source>
        <dbReference type="SAM" id="Phobius"/>
    </source>
</evidence>
<dbReference type="RefSeq" id="WP_342759253.1">
    <property type="nucleotide sequence ID" value="NZ_CP146256.1"/>
</dbReference>
<feature type="transmembrane region" description="Helical" evidence="1">
    <location>
        <begin position="118"/>
        <end position="138"/>
    </location>
</feature>
<proteinExistence type="predicted"/>
<name>A0ABZ3F0N1_9FIRM</name>
<dbReference type="Proteomes" id="UP001451571">
    <property type="component" value="Chromosome"/>
</dbReference>
<sequence>MTPDRSEHLKELIGLSEFSNLYIEKYIHKVVEGETGREATFDITIPVDEYEDFTGFIDVQTSVEEYEEQSYLIIEKDSLVLENQLYRLQIKYISPKGDGYVFLYLFSSDSIRFSKNTGLILAYFFLLLFANSLIILPYRRIIIFLHNNKKVFRK</sequence>
<evidence type="ECO:0000313" key="2">
    <source>
        <dbReference type="EMBL" id="XAH75685.1"/>
    </source>
</evidence>
<dbReference type="EMBL" id="CP146256">
    <property type="protein sequence ID" value="XAH75685.1"/>
    <property type="molecule type" value="Genomic_DNA"/>
</dbReference>